<dbReference type="Proteomes" id="UP000717835">
    <property type="component" value="Unassembled WGS sequence"/>
</dbReference>
<evidence type="ECO:0000313" key="5">
    <source>
        <dbReference type="Proteomes" id="UP000717835"/>
    </source>
</evidence>
<name>A0A921HV07_9BACT</name>
<accession>A0A921HV07</accession>
<dbReference type="Gene3D" id="2.60.40.2370">
    <property type="entry name" value="NigD-like, C-terminal beta sandwich domain"/>
    <property type="match status" value="1"/>
</dbReference>
<comment type="caution">
    <text evidence="4">The sequence shown here is derived from an EMBL/GenBank/DDBJ whole genome shotgun (WGS) entry which is preliminary data.</text>
</comment>
<evidence type="ECO:0000259" key="2">
    <source>
        <dbReference type="Pfam" id="PF12667"/>
    </source>
</evidence>
<dbReference type="Pfam" id="PF12667">
    <property type="entry name" value="NigD_N"/>
    <property type="match status" value="1"/>
</dbReference>
<dbReference type="InterPro" id="IPR038143">
    <property type="entry name" value="NigD-like_C_dom_sf"/>
</dbReference>
<reference evidence="4" key="2">
    <citation type="submission" date="2021-09" db="EMBL/GenBank/DDBJ databases">
        <authorList>
            <person name="Gilroy R."/>
        </authorList>
    </citation>
    <scope>NUCLEOTIDE SEQUENCE</scope>
    <source>
        <strain evidence="4">CHK55-1828</strain>
    </source>
</reference>
<dbReference type="InterPro" id="IPR035376">
    <property type="entry name" value="NigD_C"/>
</dbReference>
<evidence type="ECO:0000259" key="3">
    <source>
        <dbReference type="Pfam" id="PF17415"/>
    </source>
</evidence>
<dbReference type="Gene3D" id="2.40.50.500">
    <property type="entry name" value="NigD-like N-terminal OB domain"/>
    <property type="match status" value="1"/>
</dbReference>
<evidence type="ECO:0000256" key="1">
    <source>
        <dbReference type="SAM" id="SignalP"/>
    </source>
</evidence>
<protein>
    <submittedName>
        <fullName evidence="4">NigD-like protein</fullName>
    </submittedName>
</protein>
<organism evidence="4 5">
    <name type="scientific">Mediterranea massiliensis</name>
    <dbReference type="NCBI Taxonomy" id="1841865"/>
    <lineage>
        <taxon>Bacteria</taxon>
        <taxon>Pseudomonadati</taxon>
        <taxon>Bacteroidota</taxon>
        <taxon>Bacteroidia</taxon>
        <taxon>Bacteroidales</taxon>
        <taxon>Bacteroidaceae</taxon>
        <taxon>Mediterranea</taxon>
    </lineage>
</organism>
<sequence length="252" mass="28811">MKKFHAATLWMWIFLFTIVPAFQSCLDDDNDTPLFTVGTIQTLSQDEGDFYVLLDDNSKLFPGDMSSLRGYEATDGQRAFVFFDELPEEMPGYDYNAKIRWIQDILTKDIYNMPAEKEDSIGDDRINVTQMWLTRKDYLNIECQFMSSENTEKKHMLSLVINEASTDGNDNPDYLTLEFRHNANEDSPLVPSSAIVSYKLDAIAPLLEGKKGVNIRVNTIYDGEKFYQIDFKSAEESTTSRSGHTPSSDLIR</sequence>
<reference evidence="4" key="1">
    <citation type="journal article" date="2021" name="PeerJ">
        <title>Extensive microbial diversity within the chicken gut microbiome revealed by metagenomics and culture.</title>
        <authorList>
            <person name="Gilroy R."/>
            <person name="Ravi A."/>
            <person name="Getino M."/>
            <person name="Pursley I."/>
            <person name="Horton D.L."/>
            <person name="Alikhan N.F."/>
            <person name="Baker D."/>
            <person name="Gharbi K."/>
            <person name="Hall N."/>
            <person name="Watson M."/>
            <person name="Adriaenssens E.M."/>
            <person name="Foster-Nyarko E."/>
            <person name="Jarju S."/>
            <person name="Secka A."/>
            <person name="Antonio M."/>
            <person name="Oren A."/>
            <person name="Chaudhuri R.R."/>
            <person name="La Ragione R."/>
            <person name="Hildebrand F."/>
            <person name="Pallen M.J."/>
        </authorList>
    </citation>
    <scope>NUCLEOTIDE SEQUENCE</scope>
    <source>
        <strain evidence="4">CHK55-1828</strain>
    </source>
</reference>
<feature type="domain" description="NigD-like C-terminal" evidence="3">
    <location>
        <begin position="113"/>
        <end position="231"/>
    </location>
</feature>
<dbReference type="InterPro" id="IPR024299">
    <property type="entry name" value="NigD-like_OB_dom"/>
</dbReference>
<feature type="chain" id="PRO_5037985422" evidence="1">
    <location>
        <begin position="22"/>
        <end position="252"/>
    </location>
</feature>
<dbReference type="AlphaFoldDB" id="A0A921HV07"/>
<feature type="domain" description="NigD-like N-terminal OB" evidence="2">
    <location>
        <begin position="39"/>
        <end position="105"/>
    </location>
</feature>
<keyword evidence="1" id="KW-0732">Signal</keyword>
<dbReference type="RefSeq" id="WP_276825597.1">
    <property type="nucleotide sequence ID" value="NZ_DYVX01000003.1"/>
</dbReference>
<dbReference type="Pfam" id="PF17415">
    <property type="entry name" value="NigD_C"/>
    <property type="match status" value="1"/>
</dbReference>
<dbReference type="EMBL" id="DYVX01000003">
    <property type="protein sequence ID" value="HJF90905.1"/>
    <property type="molecule type" value="Genomic_DNA"/>
</dbReference>
<dbReference type="InterPro" id="IPR038179">
    <property type="entry name" value="NigD-like_N_sf"/>
</dbReference>
<proteinExistence type="predicted"/>
<dbReference type="PROSITE" id="PS51257">
    <property type="entry name" value="PROKAR_LIPOPROTEIN"/>
    <property type="match status" value="1"/>
</dbReference>
<gene>
    <name evidence="4" type="ORF">K8W02_00750</name>
</gene>
<evidence type="ECO:0000313" key="4">
    <source>
        <dbReference type="EMBL" id="HJF90905.1"/>
    </source>
</evidence>
<feature type="signal peptide" evidence="1">
    <location>
        <begin position="1"/>
        <end position="21"/>
    </location>
</feature>